<accession>A0A2A7VQP9</accession>
<organism evidence="2 3">
    <name type="scientific">Bacillus wiedmannii</name>
    <dbReference type="NCBI Taxonomy" id="1890302"/>
    <lineage>
        <taxon>Bacteria</taxon>
        <taxon>Bacillati</taxon>
        <taxon>Bacillota</taxon>
        <taxon>Bacilli</taxon>
        <taxon>Bacillales</taxon>
        <taxon>Bacillaceae</taxon>
        <taxon>Bacillus</taxon>
        <taxon>Bacillus cereus group</taxon>
    </lineage>
</organism>
<feature type="compositionally biased region" description="Basic residues" evidence="1">
    <location>
        <begin position="1"/>
        <end position="16"/>
    </location>
</feature>
<dbReference type="EMBL" id="NUEL01000085">
    <property type="protein sequence ID" value="PEI99647.1"/>
    <property type="molecule type" value="Genomic_DNA"/>
</dbReference>
<gene>
    <name evidence="2" type="ORF">CN684_31170</name>
</gene>
<name>A0A2A7VQP9_9BACI</name>
<evidence type="ECO:0000256" key="1">
    <source>
        <dbReference type="SAM" id="MobiDB-lite"/>
    </source>
</evidence>
<evidence type="ECO:0000313" key="2">
    <source>
        <dbReference type="EMBL" id="PEI99647.1"/>
    </source>
</evidence>
<dbReference type="RefSeq" id="WP_098096909.1">
    <property type="nucleotide sequence ID" value="NZ_NUEL01000085.1"/>
</dbReference>
<feature type="compositionally biased region" description="Basic residues" evidence="1">
    <location>
        <begin position="85"/>
        <end position="101"/>
    </location>
</feature>
<evidence type="ECO:0000313" key="3">
    <source>
        <dbReference type="Proteomes" id="UP000220045"/>
    </source>
</evidence>
<proteinExistence type="predicted"/>
<dbReference type="AlphaFoldDB" id="A0A2A7VQP9"/>
<feature type="region of interest" description="Disordered" evidence="1">
    <location>
        <begin position="1"/>
        <end position="101"/>
    </location>
</feature>
<feature type="compositionally biased region" description="Basic and acidic residues" evidence="1">
    <location>
        <begin position="53"/>
        <end position="65"/>
    </location>
</feature>
<comment type="caution">
    <text evidence="2">The sequence shown here is derived from an EMBL/GenBank/DDBJ whole genome shotgun (WGS) entry which is preliminary data.</text>
</comment>
<sequence length="247" mass="29278">MANKRTRKKQEKKKKISFLSSQGVSQKQLKKTQGKQLEDLYKKKEKNKKNRDRLKGYREEAERWGLENPSQYKSRKKLDKAIASQKRKITRERNKAEKRRKHAEQVEGMNLFVFWTDKGGFDLEEWYTQRSEVERAYDLGGTIGLKQYILDNLNDRYGVPTGEYEIVHSEKHQVMDMTEYYYADGFNEVYRGKCQYLLPLLKLIATMMTCLYDPQHKRAFIRQLAEAVHIFDEGYAIDISNILKGKI</sequence>
<dbReference type="Proteomes" id="UP000220045">
    <property type="component" value="Unassembled WGS sequence"/>
</dbReference>
<reference evidence="2 3" key="1">
    <citation type="submission" date="2017-09" db="EMBL/GenBank/DDBJ databases">
        <title>Large-scale bioinformatics analysis of Bacillus genomes uncovers conserved roles of natural products in bacterial physiology.</title>
        <authorList>
            <consortium name="Agbiome Team Llc"/>
            <person name="Bleich R.M."/>
            <person name="Grubbs K.J."/>
            <person name="Santa Maria K.C."/>
            <person name="Allen S.E."/>
            <person name="Farag S."/>
            <person name="Shank E.A."/>
            <person name="Bowers A."/>
        </authorList>
    </citation>
    <scope>NUCLEOTIDE SEQUENCE [LARGE SCALE GENOMIC DNA]</scope>
    <source>
        <strain evidence="2 3">AFS004017</strain>
    </source>
</reference>
<feature type="compositionally biased region" description="Basic residues" evidence="1">
    <location>
        <begin position="43"/>
        <end position="52"/>
    </location>
</feature>
<protein>
    <submittedName>
        <fullName evidence="2">Uncharacterized protein</fullName>
    </submittedName>
</protein>